<name>A0A0C4DWN1_MAGP6</name>
<dbReference type="AlphaFoldDB" id="A0A0C4DWN1"/>
<feature type="region of interest" description="Disordered" evidence="2">
    <location>
        <begin position="123"/>
        <end position="148"/>
    </location>
</feature>
<dbReference type="STRING" id="644358.A0A0C4DWN1"/>
<reference evidence="4" key="5">
    <citation type="submission" date="2015-06" db="UniProtKB">
        <authorList>
            <consortium name="EnsemblFungi"/>
        </authorList>
    </citation>
    <scope>IDENTIFICATION</scope>
    <source>
        <strain evidence="4">ATCC 64411</strain>
    </source>
</reference>
<evidence type="ECO:0000313" key="4">
    <source>
        <dbReference type="EnsemblFungi" id="MAPG_04410T0"/>
    </source>
</evidence>
<dbReference type="Pfam" id="PF09728">
    <property type="entry name" value="Taxilin"/>
    <property type="match status" value="1"/>
</dbReference>
<reference evidence="3" key="3">
    <citation type="submission" date="2011-03" db="EMBL/GenBank/DDBJ databases">
        <title>Annotation of Magnaporthe poae ATCC 64411.</title>
        <authorList>
            <person name="Ma L.-J."/>
            <person name="Dead R."/>
            <person name="Young S.K."/>
            <person name="Zeng Q."/>
            <person name="Gargeya S."/>
            <person name="Fitzgerald M."/>
            <person name="Haas B."/>
            <person name="Abouelleil A."/>
            <person name="Alvarado L."/>
            <person name="Arachchi H.M."/>
            <person name="Berlin A."/>
            <person name="Brown A."/>
            <person name="Chapman S.B."/>
            <person name="Chen Z."/>
            <person name="Dunbar C."/>
            <person name="Freedman E."/>
            <person name="Gearin G."/>
            <person name="Gellesch M."/>
            <person name="Goldberg J."/>
            <person name="Griggs A."/>
            <person name="Gujja S."/>
            <person name="Heiman D."/>
            <person name="Howarth C."/>
            <person name="Larson L."/>
            <person name="Lui A."/>
            <person name="MacDonald P.J.P."/>
            <person name="Mehta T."/>
            <person name="Montmayeur A."/>
            <person name="Murphy C."/>
            <person name="Neiman D."/>
            <person name="Pearson M."/>
            <person name="Priest M."/>
            <person name="Roberts A."/>
            <person name="Saif S."/>
            <person name="Shea T."/>
            <person name="Shenoy N."/>
            <person name="Sisk P."/>
            <person name="Stolte C."/>
            <person name="Sykes S."/>
            <person name="Yandava C."/>
            <person name="Wortman J."/>
            <person name="Nusbaum C."/>
            <person name="Birren B."/>
        </authorList>
    </citation>
    <scope>NUCLEOTIDE SEQUENCE</scope>
    <source>
        <strain evidence="3">ATCC 64411</strain>
    </source>
</reference>
<feature type="compositionally biased region" description="Low complexity" evidence="2">
    <location>
        <begin position="27"/>
        <end position="44"/>
    </location>
</feature>
<comment type="similarity">
    <text evidence="1">Belongs to the taxilin family.</text>
</comment>
<reference evidence="5" key="1">
    <citation type="submission" date="2010-05" db="EMBL/GenBank/DDBJ databases">
        <title>The genome sequence of Magnaporthe poae strain ATCC 64411.</title>
        <authorList>
            <person name="Ma L.-J."/>
            <person name="Dead R."/>
            <person name="Young S."/>
            <person name="Zeng Q."/>
            <person name="Koehrsen M."/>
            <person name="Alvarado L."/>
            <person name="Berlin A."/>
            <person name="Chapman S.B."/>
            <person name="Chen Z."/>
            <person name="Freedman E."/>
            <person name="Gellesch M."/>
            <person name="Goldberg J."/>
            <person name="Griggs A."/>
            <person name="Gujja S."/>
            <person name="Heilman E.R."/>
            <person name="Heiman D."/>
            <person name="Hepburn T."/>
            <person name="Howarth C."/>
            <person name="Jen D."/>
            <person name="Larson L."/>
            <person name="Mehta T."/>
            <person name="Neiman D."/>
            <person name="Pearson M."/>
            <person name="Roberts A."/>
            <person name="Saif S."/>
            <person name="Shea T."/>
            <person name="Shenoy N."/>
            <person name="Sisk P."/>
            <person name="Stolte C."/>
            <person name="Sykes S."/>
            <person name="Walk T."/>
            <person name="White J."/>
            <person name="Yandava C."/>
            <person name="Haas B."/>
            <person name="Nusbaum C."/>
            <person name="Birren B."/>
        </authorList>
    </citation>
    <scope>NUCLEOTIDE SEQUENCE [LARGE SCALE GENOMIC DNA]</scope>
    <source>
        <strain evidence="5">ATCC 64411 / 73-15</strain>
    </source>
</reference>
<dbReference type="eggNOG" id="KOG1850">
    <property type="taxonomic scope" value="Eukaryota"/>
</dbReference>
<evidence type="ECO:0000256" key="2">
    <source>
        <dbReference type="SAM" id="MobiDB-lite"/>
    </source>
</evidence>
<sequence>MSAVNSASTQTPAPPRPATMGNGSALPPKAEAPASTAAAAAQMSKKSKKKALDSNEASKLVAARISQLELDAAGEKDQEIEIEREVRKANRELNSQTAKMDNLQKIDHLQKRCSDLLAEMKRHERESIKQKKRGDQLQKEKDQSRTELTKTIGLKEKLEKLCRELQKENNKLKSENKTHSDDRVRNQNSWDEKFSTLLQKLDDYQSDKDNPQKQLVDMEIEELFRLRFKSMIDQYELRDLHFHSLMRTKELEVQLNLARFELEKKRADAETATVRYMKEQVSTFNQTEAELRNQLNVYVDKFKQVEDTLNNSNDLFLTFRKEMEEMSKKSKKLEKENEGLKRKHELMNQNIFKMAEDRTKNLREVEDLKRKSDKLTSIITQMQQQGRGIAPAGLASGSGDQQSLPEIEVGEEASGVGEGVEADESEYDEEEYEEISDEGEEGEYEDEDLTEEEAHPDQPQKYGPERPPPAPAVSANGC</sequence>
<feature type="compositionally biased region" description="Polar residues" evidence="2">
    <location>
        <begin position="1"/>
        <end position="11"/>
    </location>
</feature>
<organism evidence="4 5">
    <name type="scientific">Magnaporthiopsis poae (strain ATCC 64411 / 73-15)</name>
    <name type="common">Kentucky bluegrass fungus</name>
    <name type="synonym">Magnaporthe poae</name>
    <dbReference type="NCBI Taxonomy" id="644358"/>
    <lineage>
        <taxon>Eukaryota</taxon>
        <taxon>Fungi</taxon>
        <taxon>Dikarya</taxon>
        <taxon>Ascomycota</taxon>
        <taxon>Pezizomycotina</taxon>
        <taxon>Sordariomycetes</taxon>
        <taxon>Sordariomycetidae</taxon>
        <taxon>Magnaporthales</taxon>
        <taxon>Magnaporthaceae</taxon>
        <taxon>Magnaporthiopsis</taxon>
    </lineage>
</organism>
<dbReference type="GO" id="GO:0019905">
    <property type="term" value="F:syntaxin binding"/>
    <property type="evidence" value="ECO:0007669"/>
    <property type="project" value="InterPro"/>
</dbReference>
<keyword evidence="5" id="KW-1185">Reference proteome</keyword>
<accession>A0A0C4DWN1</accession>
<dbReference type="EMBL" id="ADBL01001045">
    <property type="status" value="NOT_ANNOTATED_CDS"/>
    <property type="molecule type" value="Genomic_DNA"/>
</dbReference>
<reference evidence="3" key="2">
    <citation type="submission" date="2010-05" db="EMBL/GenBank/DDBJ databases">
        <title>The Genome Sequence of Magnaporthe poae strain ATCC 64411.</title>
        <authorList>
            <consortium name="The Broad Institute Genome Sequencing Platform"/>
            <consortium name="Broad Institute Genome Sequencing Center for Infectious Disease"/>
            <person name="Ma L.-J."/>
            <person name="Dead R."/>
            <person name="Young S."/>
            <person name="Zeng Q."/>
            <person name="Koehrsen M."/>
            <person name="Alvarado L."/>
            <person name="Berlin A."/>
            <person name="Chapman S.B."/>
            <person name="Chen Z."/>
            <person name="Freedman E."/>
            <person name="Gellesch M."/>
            <person name="Goldberg J."/>
            <person name="Griggs A."/>
            <person name="Gujja S."/>
            <person name="Heilman E.R."/>
            <person name="Heiman D."/>
            <person name="Hepburn T."/>
            <person name="Howarth C."/>
            <person name="Jen D."/>
            <person name="Larson L."/>
            <person name="Mehta T."/>
            <person name="Neiman D."/>
            <person name="Pearson M."/>
            <person name="Roberts A."/>
            <person name="Saif S."/>
            <person name="Shea T."/>
            <person name="Shenoy N."/>
            <person name="Sisk P."/>
            <person name="Stolte C."/>
            <person name="Sykes S."/>
            <person name="Walk T."/>
            <person name="White J."/>
            <person name="Yandava C."/>
            <person name="Haas B."/>
            <person name="Nusbaum C."/>
            <person name="Birren B."/>
        </authorList>
    </citation>
    <scope>NUCLEOTIDE SEQUENCE</scope>
    <source>
        <strain evidence="3">ATCC 64411</strain>
    </source>
</reference>
<protein>
    <recommendedName>
        <fullName evidence="6">Alpha-taxilin</fullName>
    </recommendedName>
</protein>
<dbReference type="PANTHER" id="PTHR16127:SF13">
    <property type="entry name" value="GH01188P"/>
    <property type="match status" value="1"/>
</dbReference>
<feature type="region of interest" description="Disordered" evidence="2">
    <location>
        <begin position="383"/>
        <end position="478"/>
    </location>
</feature>
<dbReference type="Proteomes" id="UP000011715">
    <property type="component" value="Unassembled WGS sequence"/>
</dbReference>
<dbReference type="EnsemblFungi" id="MAPG_04410T0">
    <property type="protein sequence ID" value="MAPG_04410T0"/>
    <property type="gene ID" value="MAPG_04410"/>
</dbReference>
<evidence type="ECO:0008006" key="6">
    <source>
        <dbReference type="Google" id="ProtNLM"/>
    </source>
</evidence>
<evidence type="ECO:0000313" key="5">
    <source>
        <dbReference type="Proteomes" id="UP000011715"/>
    </source>
</evidence>
<reference evidence="4" key="4">
    <citation type="journal article" date="2015" name="G3 (Bethesda)">
        <title>Genome sequences of three phytopathogenic species of the Magnaporthaceae family of fungi.</title>
        <authorList>
            <person name="Okagaki L.H."/>
            <person name="Nunes C.C."/>
            <person name="Sailsbery J."/>
            <person name="Clay B."/>
            <person name="Brown D."/>
            <person name="John T."/>
            <person name="Oh Y."/>
            <person name="Young N."/>
            <person name="Fitzgerald M."/>
            <person name="Haas B.J."/>
            <person name="Zeng Q."/>
            <person name="Young S."/>
            <person name="Adiconis X."/>
            <person name="Fan L."/>
            <person name="Levin J.Z."/>
            <person name="Mitchell T.K."/>
            <person name="Okubara P.A."/>
            <person name="Farman M.L."/>
            <person name="Kohn L.M."/>
            <person name="Birren B."/>
            <person name="Ma L.-J."/>
            <person name="Dean R.A."/>
        </authorList>
    </citation>
    <scope>NUCLEOTIDE SEQUENCE</scope>
    <source>
        <strain evidence="4">ATCC 64411 / 73-15</strain>
    </source>
</reference>
<evidence type="ECO:0000256" key="1">
    <source>
        <dbReference type="ARBA" id="ARBA00009550"/>
    </source>
</evidence>
<feature type="compositionally biased region" description="Acidic residues" evidence="2">
    <location>
        <begin position="420"/>
        <end position="451"/>
    </location>
</feature>
<dbReference type="PANTHER" id="PTHR16127">
    <property type="entry name" value="TAXILIN"/>
    <property type="match status" value="1"/>
</dbReference>
<proteinExistence type="inferred from homology"/>
<dbReference type="InterPro" id="IPR026183">
    <property type="entry name" value="Taxilin_fam"/>
</dbReference>
<dbReference type="OrthoDB" id="425555at2759"/>
<gene>
    <name evidence="3" type="ORF">MAPG_04410</name>
</gene>
<feature type="region of interest" description="Disordered" evidence="2">
    <location>
        <begin position="1"/>
        <end position="58"/>
    </location>
</feature>
<dbReference type="VEuPathDB" id="FungiDB:MAPG_04410"/>
<dbReference type="OMA" id="VQYNMAR"/>
<dbReference type="EMBL" id="GL876968">
    <property type="protein sequence ID" value="KLU85384.1"/>
    <property type="molecule type" value="Genomic_DNA"/>
</dbReference>
<evidence type="ECO:0000313" key="3">
    <source>
        <dbReference type="EMBL" id="KLU85384.1"/>
    </source>
</evidence>